<reference evidence="4" key="1">
    <citation type="journal article" date="2019" name="Int. J. Syst. Evol. Microbiol.">
        <title>The Global Catalogue of Microorganisms (GCM) 10K type strain sequencing project: providing services to taxonomists for standard genome sequencing and annotation.</title>
        <authorList>
            <consortium name="The Broad Institute Genomics Platform"/>
            <consortium name="The Broad Institute Genome Sequencing Center for Infectious Disease"/>
            <person name="Wu L."/>
            <person name="Ma J."/>
        </authorList>
    </citation>
    <scope>NUCLEOTIDE SEQUENCE [LARGE SCALE GENOMIC DNA]</scope>
    <source>
        <strain evidence="4">KCTC 52277</strain>
    </source>
</reference>
<feature type="transmembrane region" description="Helical" evidence="1">
    <location>
        <begin position="215"/>
        <end position="246"/>
    </location>
</feature>
<protein>
    <submittedName>
        <fullName evidence="3">Acyltransferase family protein</fullName>
        <ecNumber evidence="3">2.3.-.-</ecNumber>
    </submittedName>
</protein>
<feature type="transmembrane region" description="Helical" evidence="1">
    <location>
        <begin position="80"/>
        <end position="98"/>
    </location>
</feature>
<feature type="domain" description="Acyltransferase 3" evidence="2">
    <location>
        <begin position="2"/>
        <end position="312"/>
    </location>
</feature>
<gene>
    <name evidence="3" type="ORF">ACFOE0_22280</name>
</gene>
<accession>A0ABV7GKQ2</accession>
<feature type="transmembrane region" description="Helical" evidence="1">
    <location>
        <begin position="258"/>
        <end position="274"/>
    </location>
</feature>
<keyword evidence="1" id="KW-1133">Transmembrane helix</keyword>
<evidence type="ECO:0000259" key="2">
    <source>
        <dbReference type="Pfam" id="PF01757"/>
    </source>
</evidence>
<keyword evidence="3" id="KW-0808">Transferase</keyword>
<feature type="transmembrane region" description="Helical" evidence="1">
    <location>
        <begin position="139"/>
        <end position="169"/>
    </location>
</feature>
<name>A0ABV7GKQ2_9GAMM</name>
<dbReference type="Proteomes" id="UP001595621">
    <property type="component" value="Unassembled WGS sequence"/>
</dbReference>
<dbReference type="Pfam" id="PF01757">
    <property type="entry name" value="Acyl_transf_3"/>
    <property type="match status" value="1"/>
</dbReference>
<feature type="transmembrane region" description="Helical" evidence="1">
    <location>
        <begin position="181"/>
        <end position="203"/>
    </location>
</feature>
<organism evidence="3 4">
    <name type="scientific">Shewanella submarina</name>
    <dbReference type="NCBI Taxonomy" id="2016376"/>
    <lineage>
        <taxon>Bacteria</taxon>
        <taxon>Pseudomonadati</taxon>
        <taxon>Pseudomonadota</taxon>
        <taxon>Gammaproteobacteria</taxon>
        <taxon>Alteromonadales</taxon>
        <taxon>Shewanellaceae</taxon>
        <taxon>Shewanella</taxon>
    </lineage>
</organism>
<keyword evidence="1" id="KW-0812">Transmembrane</keyword>
<feature type="transmembrane region" description="Helical" evidence="1">
    <location>
        <begin position="7"/>
        <end position="29"/>
    </location>
</feature>
<dbReference type="PANTHER" id="PTHR23028:SF53">
    <property type="entry name" value="ACYL_TRANSF_3 DOMAIN-CONTAINING PROTEIN"/>
    <property type="match status" value="1"/>
</dbReference>
<comment type="caution">
    <text evidence="3">The sequence shown here is derived from an EMBL/GenBank/DDBJ whole genome shotgun (WGS) entry which is preliminary data.</text>
</comment>
<dbReference type="EMBL" id="JBHRTD010000018">
    <property type="protein sequence ID" value="MFC3140888.1"/>
    <property type="molecule type" value="Genomic_DNA"/>
</dbReference>
<feature type="transmembrane region" description="Helical" evidence="1">
    <location>
        <begin position="35"/>
        <end position="59"/>
    </location>
</feature>
<sequence>MIYSIHFLRGVAALFVFFYHVYHIVRIYADITHPWFEFFHIGVDIFFVISGFIMIAVLSKVQVFDSKFVVKFLKARFIRIIPQYFLVTFVIYVGYVYILNNPRELDYKDLLTSLAFIPYKTVDGVYPVLGVGWTLNYEMLFYAVLALAILILRKYFTLGVFIIFSGLVVGGHFSVFDSTPLIFWSKPIILEFLAGMLLGMFYFKSSTSYSVRYLYLFMLCVLLFTFGSYTQHMIVAILIVGALLLLEHKDAARKFFKLRIFVFLGNASYTLYLLHQPVLSLFGKVFDNLYGFELPFLVFFSVISLAVSLGLSVVVDRLLSRISDEVRVRLIRQVAEK</sequence>
<keyword evidence="4" id="KW-1185">Reference proteome</keyword>
<evidence type="ECO:0000313" key="4">
    <source>
        <dbReference type="Proteomes" id="UP001595621"/>
    </source>
</evidence>
<dbReference type="RefSeq" id="WP_283106317.1">
    <property type="nucleotide sequence ID" value="NZ_JAKILF010000001.1"/>
</dbReference>
<feature type="transmembrane region" description="Helical" evidence="1">
    <location>
        <begin position="294"/>
        <end position="319"/>
    </location>
</feature>
<dbReference type="InterPro" id="IPR002656">
    <property type="entry name" value="Acyl_transf_3_dom"/>
</dbReference>
<proteinExistence type="predicted"/>
<dbReference type="EC" id="2.3.-.-" evidence="3"/>
<dbReference type="InterPro" id="IPR050879">
    <property type="entry name" value="Acyltransferase_3"/>
</dbReference>
<evidence type="ECO:0000313" key="3">
    <source>
        <dbReference type="EMBL" id="MFC3140888.1"/>
    </source>
</evidence>
<keyword evidence="3" id="KW-0012">Acyltransferase</keyword>
<dbReference type="PANTHER" id="PTHR23028">
    <property type="entry name" value="ACETYLTRANSFERASE"/>
    <property type="match status" value="1"/>
</dbReference>
<keyword evidence="1" id="KW-0472">Membrane</keyword>
<dbReference type="GO" id="GO:0016746">
    <property type="term" value="F:acyltransferase activity"/>
    <property type="evidence" value="ECO:0007669"/>
    <property type="project" value="UniProtKB-KW"/>
</dbReference>
<evidence type="ECO:0000256" key="1">
    <source>
        <dbReference type="SAM" id="Phobius"/>
    </source>
</evidence>